<dbReference type="PANTHER" id="PTHR48449:SF1">
    <property type="entry name" value="DUF1985 DOMAIN-CONTAINING PROTEIN"/>
    <property type="match status" value="1"/>
</dbReference>
<sequence length="353" mass="41204">MFRKTTFCHLLDVDLVFNGSLIHNILLREVEESTPNTISFNLFRRRMSFERTKFHLISGLKYVRTPVRENTLPHRLMTLYFNDKTDLVLSDFEKMYTAARFEDDYDVVKVLIVYMVGIGLLGRERMVKFDHTLLGIVDDWEVCCNYNWASLSFEKTINSLQRGPLKMSKDGKLRKSYSLYGFPWVFQVWAYDTISSLSMRVANKVLYDTVPHIFKWRYDHSTAWHVLDRDIFCSTKGRTRTLDETDVETSFLNRSFDPPVSDDDDVMEERGDNAGPSAVREGSQYDDESRGADVEMVEKDAELENEETKGKNKVCISTGRLKRVEKCLKSMDKRMDERMGDIEAELKSIKKFL</sequence>
<accession>A0A6J1DP34</accession>
<dbReference type="GeneID" id="111021802"/>
<feature type="region of interest" description="Disordered" evidence="1">
    <location>
        <begin position="253"/>
        <end position="292"/>
    </location>
</feature>
<feature type="domain" description="DUF1985" evidence="2">
    <location>
        <begin position="26"/>
        <end position="159"/>
    </location>
</feature>
<evidence type="ECO:0000259" key="2">
    <source>
        <dbReference type="Pfam" id="PF09331"/>
    </source>
</evidence>
<evidence type="ECO:0000313" key="4">
    <source>
        <dbReference type="RefSeq" id="XP_022154561.1"/>
    </source>
</evidence>
<dbReference type="AlphaFoldDB" id="A0A6J1DP34"/>
<dbReference type="KEGG" id="mcha:111021802"/>
<dbReference type="RefSeq" id="XP_022154561.1">
    <property type="nucleotide sequence ID" value="XM_022298869.1"/>
</dbReference>
<dbReference type="OrthoDB" id="1930729at2759"/>
<gene>
    <name evidence="4" type="primary">LOC111021802</name>
</gene>
<name>A0A6J1DP34_MOMCH</name>
<reference evidence="4" key="1">
    <citation type="submission" date="2025-08" db="UniProtKB">
        <authorList>
            <consortium name="RefSeq"/>
        </authorList>
    </citation>
    <scope>IDENTIFICATION</scope>
    <source>
        <strain evidence="4">OHB3-1</strain>
    </source>
</reference>
<organism evidence="3 4">
    <name type="scientific">Momordica charantia</name>
    <name type="common">Bitter gourd</name>
    <name type="synonym">Balsam pear</name>
    <dbReference type="NCBI Taxonomy" id="3673"/>
    <lineage>
        <taxon>Eukaryota</taxon>
        <taxon>Viridiplantae</taxon>
        <taxon>Streptophyta</taxon>
        <taxon>Embryophyta</taxon>
        <taxon>Tracheophyta</taxon>
        <taxon>Spermatophyta</taxon>
        <taxon>Magnoliopsida</taxon>
        <taxon>eudicotyledons</taxon>
        <taxon>Gunneridae</taxon>
        <taxon>Pentapetalae</taxon>
        <taxon>rosids</taxon>
        <taxon>fabids</taxon>
        <taxon>Cucurbitales</taxon>
        <taxon>Cucurbitaceae</taxon>
        <taxon>Momordiceae</taxon>
        <taxon>Momordica</taxon>
    </lineage>
</organism>
<dbReference type="InterPro" id="IPR015410">
    <property type="entry name" value="DUF1985"/>
</dbReference>
<protein>
    <submittedName>
        <fullName evidence="4">Uncharacterized protein LOC111021802</fullName>
    </submittedName>
</protein>
<proteinExistence type="predicted"/>
<dbReference type="Proteomes" id="UP000504603">
    <property type="component" value="Unplaced"/>
</dbReference>
<dbReference type="PANTHER" id="PTHR48449">
    <property type="entry name" value="DUF1985 DOMAIN-CONTAINING PROTEIN"/>
    <property type="match status" value="1"/>
</dbReference>
<evidence type="ECO:0000256" key="1">
    <source>
        <dbReference type="SAM" id="MobiDB-lite"/>
    </source>
</evidence>
<evidence type="ECO:0000313" key="3">
    <source>
        <dbReference type="Proteomes" id="UP000504603"/>
    </source>
</evidence>
<dbReference type="Pfam" id="PF09331">
    <property type="entry name" value="DUF1985"/>
    <property type="match status" value="1"/>
</dbReference>
<keyword evidence="3" id="KW-1185">Reference proteome</keyword>